<dbReference type="GO" id="GO:0007165">
    <property type="term" value="P:signal transduction"/>
    <property type="evidence" value="ECO:0007669"/>
    <property type="project" value="InterPro"/>
</dbReference>
<dbReference type="InterPro" id="IPR036061">
    <property type="entry name" value="CheW-like_dom_sf"/>
</dbReference>
<dbReference type="GO" id="GO:0005829">
    <property type="term" value="C:cytosol"/>
    <property type="evidence" value="ECO:0007669"/>
    <property type="project" value="TreeGrafter"/>
</dbReference>
<dbReference type="PANTHER" id="PTHR22617">
    <property type="entry name" value="CHEMOTAXIS SENSOR HISTIDINE KINASE-RELATED"/>
    <property type="match status" value="1"/>
</dbReference>
<dbReference type="PANTHER" id="PTHR22617:SF23">
    <property type="entry name" value="CHEMOTAXIS PROTEIN CHEW"/>
    <property type="match status" value="1"/>
</dbReference>
<protein>
    <recommendedName>
        <fullName evidence="1">CheW-like domain-containing protein</fullName>
    </recommendedName>
</protein>
<dbReference type="GO" id="GO:0006935">
    <property type="term" value="P:chemotaxis"/>
    <property type="evidence" value="ECO:0007669"/>
    <property type="project" value="InterPro"/>
</dbReference>
<gene>
    <name evidence="2" type="ORF">BR63_16765</name>
</gene>
<proteinExistence type="predicted"/>
<organism evidence="2 3">
    <name type="scientific">Thermanaerosceptrum fracticalcis</name>
    <dbReference type="NCBI Taxonomy" id="1712410"/>
    <lineage>
        <taxon>Bacteria</taxon>
        <taxon>Bacillati</taxon>
        <taxon>Bacillota</taxon>
        <taxon>Clostridia</taxon>
        <taxon>Eubacteriales</taxon>
        <taxon>Peptococcaceae</taxon>
        <taxon>Thermanaerosceptrum</taxon>
    </lineage>
</organism>
<dbReference type="PROSITE" id="PS50851">
    <property type="entry name" value="CHEW"/>
    <property type="match status" value="1"/>
</dbReference>
<name>A0A7G6E6S4_THEFR</name>
<dbReference type="InterPro" id="IPR002545">
    <property type="entry name" value="CheW-lke_dom"/>
</dbReference>
<dbReference type="AlphaFoldDB" id="A0A7G6E6S4"/>
<feature type="domain" description="CheW-like" evidence="1">
    <location>
        <begin position="1"/>
        <end position="85"/>
    </location>
</feature>
<dbReference type="Pfam" id="PF01584">
    <property type="entry name" value="CheW"/>
    <property type="match status" value="1"/>
</dbReference>
<dbReference type="KEGG" id="tfr:BR63_16765"/>
<dbReference type="EMBL" id="CP045798">
    <property type="protein sequence ID" value="QNB47778.1"/>
    <property type="molecule type" value="Genomic_DNA"/>
</dbReference>
<evidence type="ECO:0000259" key="1">
    <source>
        <dbReference type="PROSITE" id="PS50851"/>
    </source>
</evidence>
<sequence length="93" mass="10189">MWRDIEVGEITNESRIIIVDIGQKKIGFLVDEVSQVASISERDIEAPPEIAAGCDRKFIIAGIGKADKGMVILLAPYAVLSEDEKDKLKEMSA</sequence>
<dbReference type="Gene3D" id="2.30.30.40">
    <property type="entry name" value="SH3 Domains"/>
    <property type="match status" value="1"/>
</dbReference>
<evidence type="ECO:0000313" key="3">
    <source>
        <dbReference type="Proteomes" id="UP000515847"/>
    </source>
</evidence>
<evidence type="ECO:0000313" key="2">
    <source>
        <dbReference type="EMBL" id="QNB47778.1"/>
    </source>
</evidence>
<dbReference type="InterPro" id="IPR039315">
    <property type="entry name" value="CheW"/>
</dbReference>
<dbReference type="SUPFAM" id="SSF50341">
    <property type="entry name" value="CheW-like"/>
    <property type="match status" value="1"/>
</dbReference>
<accession>A0A7G6E6S4</accession>
<dbReference type="Proteomes" id="UP000515847">
    <property type="component" value="Chromosome"/>
</dbReference>
<reference evidence="2 3" key="1">
    <citation type="journal article" date="2019" name="Front. Microbiol.">
        <title>Thermoanaerosceptrum fracticalcis gen. nov. sp. nov., a Novel Fumarate-Fermenting Microorganism From a Deep Fractured Carbonate Aquifer of the US Great Basin.</title>
        <authorList>
            <person name="Hamilton-Brehm S.D."/>
            <person name="Stewart L.E."/>
            <person name="Zavarin M."/>
            <person name="Caldwell M."/>
            <person name="Lawson P.A."/>
            <person name="Onstott T.C."/>
            <person name="Grzymski J."/>
            <person name="Neveux I."/>
            <person name="Lollar B.S."/>
            <person name="Russell C.E."/>
            <person name="Moser D.P."/>
        </authorList>
    </citation>
    <scope>NUCLEOTIDE SEQUENCE [LARGE SCALE GENOMIC DNA]</scope>
    <source>
        <strain evidence="2 3">DRI-13</strain>
    </source>
</reference>
<keyword evidence="3" id="KW-1185">Reference proteome</keyword>